<keyword evidence="2" id="KW-0813">Transport</keyword>
<gene>
    <name evidence="8" type="ORF">SAMN02927928_2976</name>
</gene>
<keyword evidence="6 7" id="KW-0472">Membrane</keyword>
<dbReference type="PANTHER" id="PTHR42770">
    <property type="entry name" value="AMINO ACID TRANSPORTER-RELATED"/>
    <property type="match status" value="1"/>
</dbReference>
<keyword evidence="5 7" id="KW-1133">Transmembrane helix</keyword>
<feature type="transmembrane region" description="Helical" evidence="7">
    <location>
        <begin position="79"/>
        <end position="103"/>
    </location>
</feature>
<accession>A0A1G4SU40</accession>
<dbReference type="Proteomes" id="UP000199150">
    <property type="component" value="Unassembled WGS sequence"/>
</dbReference>
<dbReference type="AlphaFoldDB" id="A0A1G4SU40"/>
<feature type="transmembrane region" description="Helical" evidence="7">
    <location>
        <begin position="438"/>
        <end position="461"/>
    </location>
</feature>
<dbReference type="Pfam" id="PF13520">
    <property type="entry name" value="AA_permease_2"/>
    <property type="match status" value="1"/>
</dbReference>
<dbReference type="PIRSF" id="PIRSF006060">
    <property type="entry name" value="AA_transporter"/>
    <property type="match status" value="1"/>
</dbReference>
<name>A0A1G4SU40_9CAUL</name>
<dbReference type="STRING" id="260084.SAMN02927928_2976"/>
<dbReference type="RefSeq" id="WP_090649615.1">
    <property type="nucleotide sequence ID" value="NZ_CBCRYE010000003.1"/>
</dbReference>
<organism evidence="8 9">
    <name type="scientific">Asticcacaulis taihuensis</name>
    <dbReference type="NCBI Taxonomy" id="260084"/>
    <lineage>
        <taxon>Bacteria</taxon>
        <taxon>Pseudomonadati</taxon>
        <taxon>Pseudomonadota</taxon>
        <taxon>Alphaproteobacteria</taxon>
        <taxon>Caulobacterales</taxon>
        <taxon>Caulobacteraceae</taxon>
        <taxon>Asticcacaulis</taxon>
    </lineage>
</organism>
<keyword evidence="3" id="KW-1003">Cell membrane</keyword>
<dbReference type="EMBL" id="FMTS01000005">
    <property type="protein sequence ID" value="SCW72734.1"/>
    <property type="molecule type" value="Genomic_DNA"/>
</dbReference>
<feature type="transmembrane region" description="Helical" evidence="7">
    <location>
        <begin position="232"/>
        <end position="257"/>
    </location>
</feature>
<keyword evidence="9" id="KW-1185">Reference proteome</keyword>
<evidence type="ECO:0000313" key="9">
    <source>
        <dbReference type="Proteomes" id="UP000199150"/>
    </source>
</evidence>
<keyword evidence="4 7" id="KW-0812">Transmembrane</keyword>
<dbReference type="OrthoDB" id="9762947at2"/>
<evidence type="ECO:0000256" key="1">
    <source>
        <dbReference type="ARBA" id="ARBA00004651"/>
    </source>
</evidence>
<feature type="transmembrane region" description="Helical" evidence="7">
    <location>
        <begin position="407"/>
        <end position="426"/>
    </location>
</feature>
<dbReference type="InterPro" id="IPR050367">
    <property type="entry name" value="APC_superfamily"/>
</dbReference>
<dbReference type="GO" id="GO:0005886">
    <property type="term" value="C:plasma membrane"/>
    <property type="evidence" value="ECO:0007669"/>
    <property type="project" value="UniProtKB-SubCell"/>
</dbReference>
<dbReference type="InterPro" id="IPR002293">
    <property type="entry name" value="AA/rel_permease1"/>
</dbReference>
<evidence type="ECO:0000256" key="3">
    <source>
        <dbReference type="ARBA" id="ARBA00022475"/>
    </source>
</evidence>
<feature type="transmembrane region" description="Helical" evidence="7">
    <location>
        <begin position="155"/>
        <end position="177"/>
    </location>
</feature>
<dbReference type="Gene3D" id="1.20.1740.10">
    <property type="entry name" value="Amino acid/polyamine transporter I"/>
    <property type="match status" value="1"/>
</dbReference>
<dbReference type="GO" id="GO:0022857">
    <property type="term" value="F:transmembrane transporter activity"/>
    <property type="evidence" value="ECO:0007669"/>
    <property type="project" value="InterPro"/>
</dbReference>
<evidence type="ECO:0000256" key="2">
    <source>
        <dbReference type="ARBA" id="ARBA00022448"/>
    </source>
</evidence>
<feature type="transmembrane region" description="Helical" evidence="7">
    <location>
        <begin position="364"/>
        <end position="387"/>
    </location>
</feature>
<sequence length="467" mass="49009">MTTAKKTGLLGITLYAAAMNFSIRWLATGAATGPVALPIWIAAAILFLIPLLTATLELSARFPEEGAIYAWTRETQGPFAGFLCGWLYWACNLPYFASLLFFIVNLFGRSLVATGWGAPLGLIFAQPSGAFAATSLLVILVALMHARGFGVGKWLPVIGAAMSISLLVFIIATGFYLSGRDGSATDFAAASYLPPLNANGAILWSSMLFAYAGVEGVALMRNEVKGGVKTVVRALGLLAILQTLGYAIGTGAMLMIVPQSLASRLGGLPEAIGAALDKLHLAAAQPAFLLIIGLSLLGGLSAWFGAAARLPFAVGVDRMLPPAVGRLDPRTGAPVVAIWIQALLTIAVLALSALGSTVAGAYDFVVAMGVITFMIPYLWMFAAYWIVQKRNDGRLDFRTPGGKPWALFLALLGTVMVLSAIAGSLVPSPEEPHPLMAFLKLLGASTVMITVGALIYGAHILRTKGQK</sequence>
<dbReference type="PANTHER" id="PTHR42770:SF15">
    <property type="entry name" value="GLUTAMATE_GAMMA-AMINOBUTYRATE ANTIPORTER-RELATED"/>
    <property type="match status" value="1"/>
</dbReference>
<protein>
    <submittedName>
        <fullName evidence="8">Amino acid transporter</fullName>
    </submittedName>
</protein>
<proteinExistence type="predicted"/>
<reference evidence="9" key="1">
    <citation type="submission" date="2016-10" db="EMBL/GenBank/DDBJ databases">
        <authorList>
            <person name="Varghese N."/>
            <person name="Submissions S."/>
        </authorList>
    </citation>
    <scope>NUCLEOTIDE SEQUENCE [LARGE SCALE GENOMIC DNA]</scope>
    <source>
        <strain evidence="9">CGMCC 1.3431</strain>
    </source>
</reference>
<evidence type="ECO:0000256" key="6">
    <source>
        <dbReference type="ARBA" id="ARBA00023136"/>
    </source>
</evidence>
<evidence type="ECO:0000256" key="5">
    <source>
        <dbReference type="ARBA" id="ARBA00022989"/>
    </source>
</evidence>
<feature type="transmembrane region" description="Helical" evidence="7">
    <location>
        <begin position="333"/>
        <end position="358"/>
    </location>
</feature>
<evidence type="ECO:0000313" key="8">
    <source>
        <dbReference type="EMBL" id="SCW72734.1"/>
    </source>
</evidence>
<feature type="transmembrane region" description="Helical" evidence="7">
    <location>
        <begin position="201"/>
        <end position="220"/>
    </location>
</feature>
<evidence type="ECO:0000256" key="4">
    <source>
        <dbReference type="ARBA" id="ARBA00022692"/>
    </source>
</evidence>
<feature type="transmembrane region" description="Helical" evidence="7">
    <location>
        <begin position="123"/>
        <end position="143"/>
    </location>
</feature>
<feature type="transmembrane region" description="Helical" evidence="7">
    <location>
        <begin position="287"/>
        <end position="312"/>
    </location>
</feature>
<evidence type="ECO:0000256" key="7">
    <source>
        <dbReference type="SAM" id="Phobius"/>
    </source>
</evidence>
<feature type="transmembrane region" description="Helical" evidence="7">
    <location>
        <begin position="39"/>
        <end position="58"/>
    </location>
</feature>
<comment type="subcellular location">
    <subcellularLocation>
        <location evidence="1">Cell membrane</location>
        <topology evidence="1">Multi-pass membrane protein</topology>
    </subcellularLocation>
</comment>